<evidence type="ECO:0000313" key="9">
    <source>
        <dbReference type="EMBL" id="NBD23186.1"/>
    </source>
</evidence>
<evidence type="ECO:0000259" key="8">
    <source>
        <dbReference type="PROSITE" id="PS50928"/>
    </source>
</evidence>
<feature type="domain" description="ABC transmembrane type-1" evidence="8">
    <location>
        <begin position="88"/>
        <end position="298"/>
    </location>
</feature>
<keyword evidence="5 7" id="KW-1133">Transmembrane helix</keyword>
<keyword evidence="3" id="KW-1003">Cell membrane</keyword>
<organism evidence="9 10">
    <name type="scientific">Paenibacillus glycinis</name>
    <dbReference type="NCBI Taxonomy" id="2697035"/>
    <lineage>
        <taxon>Bacteria</taxon>
        <taxon>Bacillati</taxon>
        <taxon>Bacillota</taxon>
        <taxon>Bacilli</taxon>
        <taxon>Bacillales</taxon>
        <taxon>Paenibacillaceae</taxon>
        <taxon>Paenibacillus</taxon>
    </lineage>
</organism>
<comment type="subcellular location">
    <subcellularLocation>
        <location evidence="1 7">Cell membrane</location>
        <topology evidence="1 7">Multi-pass membrane protein</topology>
    </subcellularLocation>
</comment>
<dbReference type="Pfam" id="PF00528">
    <property type="entry name" value="BPD_transp_1"/>
    <property type="match status" value="1"/>
</dbReference>
<comment type="caution">
    <text evidence="9">The sequence shown here is derived from an EMBL/GenBank/DDBJ whole genome shotgun (WGS) entry which is preliminary data.</text>
</comment>
<evidence type="ECO:0000256" key="1">
    <source>
        <dbReference type="ARBA" id="ARBA00004651"/>
    </source>
</evidence>
<dbReference type="PANTHER" id="PTHR30193:SF37">
    <property type="entry name" value="INNER MEMBRANE ABC TRANSPORTER PERMEASE PROTEIN YCJO"/>
    <property type="match status" value="1"/>
</dbReference>
<dbReference type="Proteomes" id="UP000665561">
    <property type="component" value="Unassembled WGS sequence"/>
</dbReference>
<keyword evidence="2 7" id="KW-0813">Transport</keyword>
<dbReference type="Gene3D" id="1.10.3720.10">
    <property type="entry name" value="MetI-like"/>
    <property type="match status" value="1"/>
</dbReference>
<evidence type="ECO:0000256" key="6">
    <source>
        <dbReference type="ARBA" id="ARBA00023136"/>
    </source>
</evidence>
<comment type="similarity">
    <text evidence="7">Belongs to the binding-protein-dependent transport system permease family.</text>
</comment>
<gene>
    <name evidence="9" type="ORF">GT019_04820</name>
</gene>
<keyword evidence="6 7" id="KW-0472">Membrane</keyword>
<dbReference type="InterPro" id="IPR051393">
    <property type="entry name" value="ABC_transporter_permease"/>
</dbReference>
<dbReference type="EMBL" id="JAAAMV010000002">
    <property type="protein sequence ID" value="NBD23186.1"/>
    <property type="molecule type" value="Genomic_DNA"/>
</dbReference>
<proteinExistence type="inferred from homology"/>
<evidence type="ECO:0000256" key="7">
    <source>
        <dbReference type="RuleBase" id="RU363032"/>
    </source>
</evidence>
<evidence type="ECO:0000256" key="2">
    <source>
        <dbReference type="ARBA" id="ARBA00022448"/>
    </source>
</evidence>
<sequence length="309" mass="35072">MKGRWIQNVRKRWQGWKTGRWPARRHRTDAAAAWLFLAPSGAGFALFYLIPFAMGVFYSVLDSPVDGHFAGLANYRELLASGSFRKAAANSAYFSAVGVPLNLAISLGLALLLNKSLYLRRWLRTAYVLPLVVPVASIVLVWQILIDWNGSLNAWLSAFGWERTDWMKTGSARNVVVVVYLWKNVGYNVILFLAGLQQIPQDYYETAQIEGAGRWRRFSGITLVYLIPAMFVVAIMSIMNSFKVFRETYLIAGDYPHDSIYMLQHYMNNMFLSLDIQKLTAAATLMAGGILLIVLGLFAVERRYRQFME</sequence>
<dbReference type="PANTHER" id="PTHR30193">
    <property type="entry name" value="ABC TRANSPORTER PERMEASE PROTEIN"/>
    <property type="match status" value="1"/>
</dbReference>
<feature type="transmembrane region" description="Helical" evidence="7">
    <location>
        <begin position="175"/>
        <end position="196"/>
    </location>
</feature>
<protein>
    <submittedName>
        <fullName evidence="9">ABC transporter permease subunit</fullName>
    </submittedName>
</protein>
<dbReference type="InterPro" id="IPR000515">
    <property type="entry name" value="MetI-like"/>
</dbReference>
<evidence type="ECO:0000256" key="5">
    <source>
        <dbReference type="ARBA" id="ARBA00022989"/>
    </source>
</evidence>
<evidence type="ECO:0000313" key="10">
    <source>
        <dbReference type="Proteomes" id="UP000665561"/>
    </source>
</evidence>
<name>A0ABW9XL13_9BACL</name>
<reference evidence="9 10" key="1">
    <citation type="submission" date="2020-01" db="EMBL/GenBank/DDBJ databases">
        <title>Paenibacillus soybeanensis sp. nov. isolated from the nodules of soybean (Glycine max(L.) Merr).</title>
        <authorList>
            <person name="Wang H."/>
        </authorList>
    </citation>
    <scope>NUCLEOTIDE SEQUENCE [LARGE SCALE GENOMIC DNA]</scope>
    <source>
        <strain evidence="9 10">T1</strain>
    </source>
</reference>
<keyword evidence="4 7" id="KW-0812">Transmembrane</keyword>
<dbReference type="SUPFAM" id="SSF161098">
    <property type="entry name" value="MetI-like"/>
    <property type="match status" value="1"/>
</dbReference>
<evidence type="ECO:0000256" key="3">
    <source>
        <dbReference type="ARBA" id="ARBA00022475"/>
    </source>
</evidence>
<dbReference type="CDD" id="cd06261">
    <property type="entry name" value="TM_PBP2"/>
    <property type="match status" value="1"/>
</dbReference>
<feature type="transmembrane region" description="Helical" evidence="7">
    <location>
        <begin position="92"/>
        <end position="113"/>
    </location>
</feature>
<feature type="transmembrane region" description="Helical" evidence="7">
    <location>
        <begin position="34"/>
        <end position="58"/>
    </location>
</feature>
<dbReference type="InterPro" id="IPR035906">
    <property type="entry name" value="MetI-like_sf"/>
</dbReference>
<dbReference type="PROSITE" id="PS50928">
    <property type="entry name" value="ABC_TM1"/>
    <property type="match status" value="1"/>
</dbReference>
<feature type="transmembrane region" description="Helical" evidence="7">
    <location>
        <begin position="125"/>
        <end position="146"/>
    </location>
</feature>
<accession>A0ABW9XL13</accession>
<feature type="transmembrane region" description="Helical" evidence="7">
    <location>
        <begin position="217"/>
        <end position="239"/>
    </location>
</feature>
<feature type="transmembrane region" description="Helical" evidence="7">
    <location>
        <begin position="279"/>
        <end position="300"/>
    </location>
</feature>
<keyword evidence="10" id="KW-1185">Reference proteome</keyword>
<evidence type="ECO:0000256" key="4">
    <source>
        <dbReference type="ARBA" id="ARBA00022692"/>
    </source>
</evidence>